<feature type="chain" id="PRO_5046356590" evidence="2">
    <location>
        <begin position="33"/>
        <end position="249"/>
    </location>
</feature>
<dbReference type="InterPro" id="IPR010328">
    <property type="entry name" value="DUF928"/>
</dbReference>
<feature type="signal peptide" evidence="2">
    <location>
        <begin position="1"/>
        <end position="32"/>
    </location>
</feature>
<gene>
    <name evidence="3" type="ORF">NC998_21950</name>
</gene>
<dbReference type="Pfam" id="PF06051">
    <property type="entry name" value="DUF928"/>
    <property type="match status" value="1"/>
</dbReference>
<feature type="compositionally biased region" description="Gly residues" evidence="1">
    <location>
        <begin position="42"/>
        <end position="52"/>
    </location>
</feature>
<keyword evidence="2" id="KW-0732">Signal</keyword>
<feature type="region of interest" description="Disordered" evidence="1">
    <location>
        <begin position="35"/>
        <end position="58"/>
    </location>
</feature>
<organism evidence="3 4">
    <name type="scientific">Trichocoleus desertorum GB2-A4</name>
    <dbReference type="NCBI Taxonomy" id="2933944"/>
    <lineage>
        <taxon>Bacteria</taxon>
        <taxon>Bacillati</taxon>
        <taxon>Cyanobacteriota</taxon>
        <taxon>Cyanophyceae</taxon>
        <taxon>Leptolyngbyales</taxon>
        <taxon>Trichocoleusaceae</taxon>
        <taxon>Trichocoleus</taxon>
    </lineage>
</organism>
<name>A0ABV0JDA4_9CYAN</name>
<sequence length="249" mass="27071">MYRTKSYAAYTALCVALISSFAPLALPMSAIANSVRPPVKDGPGGRTSGGSRPGDCLGRNSITALIPAAQTKSLTTDRYPTLFFHVPPTTAKTAEFVLQNENKQQVYRTKLRLAAQPGIASFKLPAVVTSGLTAGKNYRWFFSVVCNEAAPDKSGNPFVMGWIKHVNPSPALVQQLRQASPRDRVALYKQSGFWYEALSTLAQLRRSYPRDAALAADWANLLGSAGLNRVAREPLVQFSTLEPIDIAQK</sequence>
<evidence type="ECO:0000256" key="2">
    <source>
        <dbReference type="SAM" id="SignalP"/>
    </source>
</evidence>
<reference evidence="3 4" key="1">
    <citation type="submission" date="2022-04" db="EMBL/GenBank/DDBJ databases">
        <title>Positive selection, recombination, and allopatry shape intraspecific diversity of widespread and dominant cyanobacteria.</title>
        <authorList>
            <person name="Wei J."/>
            <person name="Shu W."/>
            <person name="Hu C."/>
        </authorList>
    </citation>
    <scope>NUCLEOTIDE SEQUENCE [LARGE SCALE GENOMIC DNA]</scope>
    <source>
        <strain evidence="3 4">GB2-A4</strain>
    </source>
</reference>
<proteinExistence type="predicted"/>
<protein>
    <submittedName>
        <fullName evidence="3">DUF928 domain-containing protein</fullName>
    </submittedName>
</protein>
<dbReference type="Proteomes" id="UP001464891">
    <property type="component" value="Unassembled WGS sequence"/>
</dbReference>
<dbReference type="RefSeq" id="WP_190441060.1">
    <property type="nucleotide sequence ID" value="NZ_JAMPKM010000016.1"/>
</dbReference>
<accession>A0ABV0JDA4</accession>
<evidence type="ECO:0000313" key="4">
    <source>
        <dbReference type="Proteomes" id="UP001464891"/>
    </source>
</evidence>
<dbReference type="EMBL" id="JAMPKM010000016">
    <property type="protein sequence ID" value="MEP0819767.1"/>
    <property type="molecule type" value="Genomic_DNA"/>
</dbReference>
<evidence type="ECO:0000313" key="3">
    <source>
        <dbReference type="EMBL" id="MEP0819767.1"/>
    </source>
</evidence>
<evidence type="ECO:0000256" key="1">
    <source>
        <dbReference type="SAM" id="MobiDB-lite"/>
    </source>
</evidence>
<keyword evidence="4" id="KW-1185">Reference proteome</keyword>
<comment type="caution">
    <text evidence="3">The sequence shown here is derived from an EMBL/GenBank/DDBJ whole genome shotgun (WGS) entry which is preliminary data.</text>
</comment>